<dbReference type="RefSeq" id="WP_002849603.1">
    <property type="nucleotide sequence ID" value="NZ_ADKM02000078.1"/>
</dbReference>
<dbReference type="Pfam" id="PF12158">
    <property type="entry name" value="DUF3592"/>
    <property type="match status" value="1"/>
</dbReference>
<dbReference type="Proteomes" id="UP000004259">
    <property type="component" value="Unassembled WGS sequence"/>
</dbReference>
<evidence type="ECO:0000259" key="2">
    <source>
        <dbReference type="Pfam" id="PF12158"/>
    </source>
</evidence>
<proteinExistence type="predicted"/>
<keyword evidence="1" id="KW-0812">Transmembrane</keyword>
<keyword evidence="1" id="KW-0472">Membrane</keyword>
<gene>
    <name evidence="3" type="ORF">CUS_4554</name>
</gene>
<dbReference type="STRING" id="246199.CUS_4554"/>
<dbReference type="OrthoDB" id="1818634at2"/>
<protein>
    <recommendedName>
        <fullName evidence="2">DUF3592 domain-containing protein</fullName>
    </recommendedName>
</protein>
<organism evidence="3 4">
    <name type="scientific">Ruminococcus albus 8</name>
    <dbReference type="NCBI Taxonomy" id="246199"/>
    <lineage>
        <taxon>Bacteria</taxon>
        <taxon>Bacillati</taxon>
        <taxon>Bacillota</taxon>
        <taxon>Clostridia</taxon>
        <taxon>Eubacteriales</taxon>
        <taxon>Oscillospiraceae</taxon>
        <taxon>Ruminococcus</taxon>
    </lineage>
</organism>
<evidence type="ECO:0000256" key="1">
    <source>
        <dbReference type="SAM" id="Phobius"/>
    </source>
</evidence>
<keyword evidence="4" id="KW-1185">Reference proteome</keyword>
<feature type="domain" description="DUF3592" evidence="2">
    <location>
        <begin position="130"/>
        <end position="187"/>
    </location>
</feature>
<feature type="transmembrane region" description="Helical" evidence="1">
    <location>
        <begin position="89"/>
        <end position="110"/>
    </location>
</feature>
<feature type="transmembrane region" description="Helical" evidence="1">
    <location>
        <begin position="30"/>
        <end position="50"/>
    </location>
</feature>
<reference evidence="3 4" key="1">
    <citation type="submission" date="2011-02" db="EMBL/GenBank/DDBJ databases">
        <authorList>
            <person name="Nelson K.E."/>
            <person name="Sutton G."/>
            <person name="Torralba M."/>
            <person name="Durkin S."/>
            <person name="Harkins D."/>
            <person name="Montgomery R."/>
            <person name="Ziemer C."/>
            <person name="Klaassens E."/>
            <person name="Ocuiv P."/>
            <person name="Morrison M."/>
        </authorList>
    </citation>
    <scope>NUCLEOTIDE SEQUENCE [LARGE SCALE GENOMIC DNA]</scope>
    <source>
        <strain evidence="3 4">8</strain>
    </source>
</reference>
<evidence type="ECO:0000313" key="4">
    <source>
        <dbReference type="Proteomes" id="UP000004259"/>
    </source>
</evidence>
<sequence>MTDKKMIFIVLGIIILVAVLIIVLVTKNALIGLCGCAVLVLWLLISIIRMPKHKTDVVFLLSMAALMSAGAGTSLFLHIRGNDLKGNMTFISVIGGLAAVVFTAVVSNILRKKRCNHPVEAVCSDLDVFESSNSDNNGVTRVYAPIWEYVYEGAYYNESEKIHSKNCRVRKGTKMTLYIDPNDPEDFIGVNYTSLIKIVVVLCVLTGAAICIFYNDIFN</sequence>
<comment type="caution">
    <text evidence="3">The sequence shown here is derived from an EMBL/GenBank/DDBJ whole genome shotgun (WGS) entry which is preliminary data.</text>
</comment>
<dbReference type="EMBL" id="ADKM02000078">
    <property type="protein sequence ID" value="EGC03090.1"/>
    <property type="molecule type" value="Genomic_DNA"/>
</dbReference>
<feature type="transmembrane region" description="Helical" evidence="1">
    <location>
        <begin position="195"/>
        <end position="215"/>
    </location>
</feature>
<feature type="transmembrane region" description="Helical" evidence="1">
    <location>
        <begin position="57"/>
        <end position="77"/>
    </location>
</feature>
<evidence type="ECO:0000313" key="3">
    <source>
        <dbReference type="EMBL" id="EGC03090.1"/>
    </source>
</evidence>
<name>E9SCB4_RUMAL</name>
<dbReference type="AlphaFoldDB" id="E9SCB4"/>
<feature type="transmembrane region" description="Helical" evidence="1">
    <location>
        <begin position="7"/>
        <end position="24"/>
    </location>
</feature>
<dbReference type="InterPro" id="IPR021994">
    <property type="entry name" value="DUF3592"/>
</dbReference>
<keyword evidence="1" id="KW-1133">Transmembrane helix</keyword>
<accession>E9SCB4</accession>